<reference evidence="2 3" key="1">
    <citation type="journal article" date="2015" name="Genome Announc.">
        <title>Genomes of Geoalkalibacter ferrihydriticus Z-0531T and Geoalkalibacter subterraneus Red1T, Two Haloalkaliphilic Metal-Reducing Deltaproteobacteria.</title>
        <authorList>
            <person name="Badalamenti J.P."/>
            <person name="Krajmalnik-Brown R."/>
            <person name="Torres C.I."/>
            <person name="Bond D.R."/>
        </authorList>
    </citation>
    <scope>NUCLEOTIDE SEQUENCE [LARGE SCALE GENOMIC DNA]</scope>
    <source>
        <strain evidence="2 3">Red1</strain>
    </source>
</reference>
<feature type="compositionally biased region" description="Low complexity" evidence="1">
    <location>
        <begin position="95"/>
        <end position="109"/>
    </location>
</feature>
<sequence>MKIEQALHRIENDLRELQIHYEKYFGGAEKLEPIKLREALAARLRHFANRKIMQTDLRFKYQTLAGRFHSYAGYWDRILRLMDEGRFVRGATGLPARPSPASRNASAGSGRREEEIDRLVEQLRQAGGNNPGGDGQDREKIARFIEAQRGRIKETFGEREVEFRVVVEGGKPKIKVRAKKH</sequence>
<accession>A0A0B5FI43</accession>
<feature type="region of interest" description="Disordered" evidence="1">
    <location>
        <begin position="90"/>
        <end position="114"/>
    </location>
</feature>
<evidence type="ECO:0000313" key="2">
    <source>
        <dbReference type="EMBL" id="AJF07867.1"/>
    </source>
</evidence>
<dbReference type="EMBL" id="CP010311">
    <property type="protein sequence ID" value="AJF07867.1"/>
    <property type="molecule type" value="Genomic_DNA"/>
</dbReference>
<name>A0A0B5FI43_9BACT</name>
<evidence type="ECO:0000313" key="3">
    <source>
        <dbReference type="Proteomes" id="UP000035036"/>
    </source>
</evidence>
<dbReference type="HOGENOM" id="CLU_1336463_0_0_7"/>
<protein>
    <submittedName>
        <fullName evidence="2">Uncharacterized protein</fullName>
    </submittedName>
</protein>
<dbReference type="NCBIfam" id="NF041621">
    <property type="entry name" value="MXAN_5187_C_dom"/>
    <property type="match status" value="1"/>
</dbReference>
<organism evidence="2 3">
    <name type="scientific">Geoalkalibacter subterraneus</name>
    <dbReference type="NCBI Taxonomy" id="483547"/>
    <lineage>
        <taxon>Bacteria</taxon>
        <taxon>Pseudomonadati</taxon>
        <taxon>Thermodesulfobacteriota</taxon>
        <taxon>Desulfuromonadia</taxon>
        <taxon>Desulfuromonadales</taxon>
        <taxon>Geoalkalibacteraceae</taxon>
        <taxon>Geoalkalibacter</taxon>
    </lineage>
</organism>
<evidence type="ECO:0000256" key="1">
    <source>
        <dbReference type="SAM" id="MobiDB-lite"/>
    </source>
</evidence>
<dbReference type="AlphaFoldDB" id="A0A0B5FI43"/>
<proteinExistence type="predicted"/>
<keyword evidence="3" id="KW-1185">Reference proteome</keyword>
<dbReference type="STRING" id="483547.GSUB_02180"/>
<dbReference type="KEGG" id="gsb:GSUB_02180"/>
<dbReference type="Proteomes" id="UP000035036">
    <property type="component" value="Chromosome"/>
</dbReference>
<gene>
    <name evidence="2" type="ORF">GSUB_02180</name>
</gene>